<dbReference type="Proteomes" id="UP001583172">
    <property type="component" value="Unassembled WGS sequence"/>
</dbReference>
<sequence>MTVQRTCPVCVVFLDQGGRSPLRNVVEACAIQLPAQESRQLFPSKVGCGGKSNVRGVGVYGAGGGVWVLLEVCEEVTGKGCRPGALHVVAPRQSTVRTPFEPLRTTRRSSRISLPAKAARPTTGRSSVHTGTPAPGRVYPLVALFGLPWHRGSIKKTN</sequence>
<accession>A0ABR3VH80</accession>
<comment type="caution">
    <text evidence="2">The sequence shown here is derived from an EMBL/GenBank/DDBJ whole genome shotgun (WGS) entry which is preliminary data.</text>
</comment>
<evidence type="ECO:0000313" key="2">
    <source>
        <dbReference type="EMBL" id="KAL1841167.1"/>
    </source>
</evidence>
<organism evidence="2 3">
    <name type="scientific">Humicola insolens</name>
    <name type="common">Soft-rot fungus</name>
    <dbReference type="NCBI Taxonomy" id="85995"/>
    <lineage>
        <taxon>Eukaryota</taxon>
        <taxon>Fungi</taxon>
        <taxon>Dikarya</taxon>
        <taxon>Ascomycota</taxon>
        <taxon>Pezizomycotina</taxon>
        <taxon>Sordariomycetes</taxon>
        <taxon>Sordariomycetidae</taxon>
        <taxon>Sordariales</taxon>
        <taxon>Chaetomiaceae</taxon>
        <taxon>Mycothermus</taxon>
    </lineage>
</organism>
<keyword evidence="3" id="KW-1185">Reference proteome</keyword>
<dbReference type="EMBL" id="JAZGSY010000084">
    <property type="protein sequence ID" value="KAL1841167.1"/>
    <property type="molecule type" value="Genomic_DNA"/>
</dbReference>
<protein>
    <submittedName>
        <fullName evidence="2">Uncharacterized protein</fullName>
    </submittedName>
</protein>
<feature type="region of interest" description="Disordered" evidence="1">
    <location>
        <begin position="105"/>
        <end position="133"/>
    </location>
</feature>
<evidence type="ECO:0000256" key="1">
    <source>
        <dbReference type="SAM" id="MobiDB-lite"/>
    </source>
</evidence>
<reference evidence="2 3" key="1">
    <citation type="journal article" date="2024" name="Commun. Biol.">
        <title>Comparative genomic analysis of thermophilic fungi reveals convergent evolutionary adaptations and gene losses.</title>
        <authorList>
            <person name="Steindorff A.S."/>
            <person name="Aguilar-Pontes M.V."/>
            <person name="Robinson A.J."/>
            <person name="Andreopoulos B."/>
            <person name="LaButti K."/>
            <person name="Kuo A."/>
            <person name="Mondo S."/>
            <person name="Riley R."/>
            <person name="Otillar R."/>
            <person name="Haridas S."/>
            <person name="Lipzen A."/>
            <person name="Grimwood J."/>
            <person name="Schmutz J."/>
            <person name="Clum A."/>
            <person name="Reid I.D."/>
            <person name="Moisan M.C."/>
            <person name="Butler G."/>
            <person name="Nguyen T.T.M."/>
            <person name="Dewar K."/>
            <person name="Conant G."/>
            <person name="Drula E."/>
            <person name="Henrissat B."/>
            <person name="Hansel C."/>
            <person name="Singer S."/>
            <person name="Hutchinson M.I."/>
            <person name="de Vries R.P."/>
            <person name="Natvig D.O."/>
            <person name="Powell A.J."/>
            <person name="Tsang A."/>
            <person name="Grigoriev I.V."/>
        </authorList>
    </citation>
    <scope>NUCLEOTIDE SEQUENCE [LARGE SCALE GENOMIC DNA]</scope>
    <source>
        <strain evidence="2 3">CBS 620.91</strain>
    </source>
</reference>
<evidence type="ECO:0000313" key="3">
    <source>
        <dbReference type="Proteomes" id="UP001583172"/>
    </source>
</evidence>
<name>A0ABR3VH80_HUMIN</name>
<gene>
    <name evidence="2" type="ORF">VTJ49DRAFT_7336</name>
</gene>
<proteinExistence type="predicted"/>